<dbReference type="Proteomes" id="UP000322244">
    <property type="component" value="Unassembled WGS sequence"/>
</dbReference>
<dbReference type="InterPro" id="IPR015943">
    <property type="entry name" value="WD40/YVTN_repeat-like_dom_sf"/>
</dbReference>
<gene>
    <name evidence="2" type="ORF">FOY51_00065</name>
</gene>
<dbReference type="InterPro" id="IPR051200">
    <property type="entry name" value="Host-pathogen_enzymatic-act"/>
</dbReference>
<evidence type="ECO:0000313" key="2">
    <source>
        <dbReference type="EMBL" id="KAA0024405.1"/>
    </source>
</evidence>
<name>A0A5A7SIZ4_9NOCA</name>
<feature type="signal peptide" evidence="1">
    <location>
        <begin position="1"/>
        <end position="28"/>
    </location>
</feature>
<accession>A0A5A7SIZ4</accession>
<sequence length="368" mass="39148">MTVRKPWQAAVARTALASAAVVTTVALAAGTAAANPTISGSTTGNDLLYLPSWPTGSVQVIDPAKQEVVKTITGVGDHPLVLKEKPDHSKLYASNFGPLVWNITVIDPHTNKVIKKVPTIGPPYAVSQMSYDGRYLFIPTALSVVQVLDTTTDEIVRTLPIVLPPGPVHLELSRDDSVMYVFALGGIVSKYDTHTGALLAPPLFLNGVGPGWGAMSVDGKHVYAVNAVSGVTIIDAEKWVIERTMFEPVGSMPLSATLTPDGNEMWICNFGTNDITVMDAHTGAIQRVIKTDVTPTYLGFSADGKTAYVSSLGDFSNLPFGDVGLIKIPQMYLRADTNGYLDTYDVATRTRTARMETAAGPLGGVYPG</sequence>
<feature type="chain" id="PRO_5023040552" description="YncE family protein" evidence="1">
    <location>
        <begin position="29"/>
        <end position="368"/>
    </location>
</feature>
<dbReference type="RefSeq" id="WP_149428181.1">
    <property type="nucleotide sequence ID" value="NZ_VLNY01000001.1"/>
</dbReference>
<proteinExistence type="predicted"/>
<keyword evidence="3" id="KW-1185">Reference proteome</keyword>
<dbReference type="Gene3D" id="2.130.10.10">
    <property type="entry name" value="YVTN repeat-like/Quinoprotein amine dehydrogenase"/>
    <property type="match status" value="2"/>
</dbReference>
<dbReference type="PANTHER" id="PTHR47197:SF3">
    <property type="entry name" value="DIHYDRO-HEME D1 DEHYDROGENASE"/>
    <property type="match status" value="1"/>
</dbReference>
<evidence type="ECO:0000256" key="1">
    <source>
        <dbReference type="SAM" id="SignalP"/>
    </source>
</evidence>
<dbReference type="OrthoDB" id="4464963at2"/>
<dbReference type="PANTHER" id="PTHR47197">
    <property type="entry name" value="PROTEIN NIRF"/>
    <property type="match status" value="1"/>
</dbReference>
<comment type="caution">
    <text evidence="2">The sequence shown here is derived from an EMBL/GenBank/DDBJ whole genome shotgun (WGS) entry which is preliminary data.</text>
</comment>
<protein>
    <recommendedName>
        <fullName evidence="4">YncE family protein</fullName>
    </recommendedName>
</protein>
<dbReference type="SUPFAM" id="SSF51004">
    <property type="entry name" value="C-terminal (heme d1) domain of cytochrome cd1-nitrite reductase"/>
    <property type="match status" value="1"/>
</dbReference>
<organism evidence="2 3">
    <name type="scientific">Antrihabitans cavernicola</name>
    <dbReference type="NCBI Taxonomy" id="2495913"/>
    <lineage>
        <taxon>Bacteria</taxon>
        <taxon>Bacillati</taxon>
        <taxon>Actinomycetota</taxon>
        <taxon>Actinomycetes</taxon>
        <taxon>Mycobacteriales</taxon>
        <taxon>Nocardiaceae</taxon>
        <taxon>Antrihabitans</taxon>
    </lineage>
</organism>
<evidence type="ECO:0008006" key="4">
    <source>
        <dbReference type="Google" id="ProtNLM"/>
    </source>
</evidence>
<dbReference type="InterPro" id="IPR011048">
    <property type="entry name" value="Haem_d1_sf"/>
</dbReference>
<dbReference type="AlphaFoldDB" id="A0A5A7SIZ4"/>
<keyword evidence="1" id="KW-0732">Signal</keyword>
<evidence type="ECO:0000313" key="3">
    <source>
        <dbReference type="Proteomes" id="UP000322244"/>
    </source>
</evidence>
<reference evidence="2 3" key="1">
    <citation type="submission" date="2019-07" db="EMBL/GenBank/DDBJ databases">
        <title>Rhodococcus cavernicolus sp. nov., isolated from a cave.</title>
        <authorList>
            <person name="Lee S.D."/>
        </authorList>
    </citation>
    <scope>NUCLEOTIDE SEQUENCE [LARGE SCALE GENOMIC DNA]</scope>
    <source>
        <strain evidence="2 3">C1-24</strain>
    </source>
</reference>
<dbReference type="EMBL" id="VLNY01000001">
    <property type="protein sequence ID" value="KAA0024405.1"/>
    <property type="molecule type" value="Genomic_DNA"/>
</dbReference>